<gene>
    <name evidence="4" type="ORF">SAMN02745729_10819</name>
</gene>
<accession>A0A1H4ECK1</accession>
<dbReference type="Proteomes" id="UP000242469">
    <property type="component" value="Unassembled WGS sequence"/>
</dbReference>
<evidence type="ECO:0000256" key="2">
    <source>
        <dbReference type="SAM" id="MobiDB-lite"/>
    </source>
</evidence>
<keyword evidence="3" id="KW-0732">Signal</keyword>
<keyword evidence="1" id="KW-0175">Coiled coil</keyword>
<dbReference type="AlphaFoldDB" id="A0A1H4ECK1"/>
<dbReference type="EMBL" id="FNRJ01000008">
    <property type="protein sequence ID" value="SEA82794.1"/>
    <property type="molecule type" value="Genomic_DNA"/>
</dbReference>
<feature type="compositionally biased region" description="Polar residues" evidence="2">
    <location>
        <begin position="23"/>
        <end position="39"/>
    </location>
</feature>
<feature type="chain" id="PRO_5017227141" evidence="3">
    <location>
        <begin position="21"/>
        <end position="251"/>
    </location>
</feature>
<protein>
    <submittedName>
        <fullName evidence="4">Uncharacterized protein</fullName>
    </submittedName>
</protein>
<dbReference type="RefSeq" id="WP_091826559.1">
    <property type="nucleotide sequence ID" value="NZ_FNRJ01000008.1"/>
</dbReference>
<organism evidence="4 5">
    <name type="scientific">Marinobacterium iners DSM 11526</name>
    <dbReference type="NCBI Taxonomy" id="1122198"/>
    <lineage>
        <taxon>Bacteria</taxon>
        <taxon>Pseudomonadati</taxon>
        <taxon>Pseudomonadota</taxon>
        <taxon>Gammaproteobacteria</taxon>
        <taxon>Oceanospirillales</taxon>
        <taxon>Oceanospirillaceae</taxon>
        <taxon>Marinobacterium</taxon>
    </lineage>
</organism>
<feature type="coiled-coil region" evidence="1">
    <location>
        <begin position="83"/>
        <end position="110"/>
    </location>
</feature>
<feature type="signal peptide" evidence="3">
    <location>
        <begin position="1"/>
        <end position="20"/>
    </location>
</feature>
<evidence type="ECO:0000256" key="1">
    <source>
        <dbReference type="SAM" id="Coils"/>
    </source>
</evidence>
<feature type="region of interest" description="Disordered" evidence="2">
    <location>
        <begin position="23"/>
        <end position="75"/>
    </location>
</feature>
<sequence length="251" mass="27938">MRIIKLTPLLLSALLLGCNATNQTRPESASDEAPQTQQVRDGARAEASGGQSASEDRSRPEQQPPAAPTISSQSQFDQLSGRLTLIQEQMLQLRSDNQRLQEQNQMVLNRLQLISSSTAATSEVDVESEASGTAANGSEQLDMAIGQLMQVLNSLDNTGSSDGEYALGTTYTRNGDWILLRYHRLNGSTWLADRGEWRPLQEQQAPSQGDYKVLLHRADQDRKGYVAVRIDRNTGSTWWLNDTRWQEYISD</sequence>
<evidence type="ECO:0000313" key="5">
    <source>
        <dbReference type="Proteomes" id="UP000242469"/>
    </source>
</evidence>
<proteinExistence type="predicted"/>
<evidence type="ECO:0000256" key="3">
    <source>
        <dbReference type="SAM" id="SignalP"/>
    </source>
</evidence>
<keyword evidence="5" id="KW-1185">Reference proteome</keyword>
<dbReference type="OrthoDB" id="6117641at2"/>
<dbReference type="PROSITE" id="PS51257">
    <property type="entry name" value="PROKAR_LIPOPROTEIN"/>
    <property type="match status" value="1"/>
</dbReference>
<name>A0A1H4ECK1_9GAMM</name>
<dbReference type="STRING" id="1122198.SAMN02745729_10819"/>
<reference evidence="5" key="1">
    <citation type="submission" date="2016-10" db="EMBL/GenBank/DDBJ databases">
        <authorList>
            <person name="Varghese N."/>
            <person name="Submissions S."/>
        </authorList>
    </citation>
    <scope>NUCLEOTIDE SEQUENCE [LARGE SCALE GENOMIC DNA]</scope>
    <source>
        <strain evidence="5">DSM 11526</strain>
    </source>
</reference>
<evidence type="ECO:0000313" key="4">
    <source>
        <dbReference type="EMBL" id="SEA82794.1"/>
    </source>
</evidence>